<dbReference type="PROSITE" id="PS00560">
    <property type="entry name" value="CARBOXYPEPT_SER_HIS"/>
    <property type="match status" value="1"/>
</dbReference>
<dbReference type="PANTHER" id="PTHR11802">
    <property type="entry name" value="SERINE PROTEASE FAMILY S10 SERINE CARBOXYPEPTIDASE"/>
    <property type="match status" value="1"/>
</dbReference>
<dbReference type="InterPro" id="IPR033124">
    <property type="entry name" value="Ser_caboxypep_his_AS"/>
</dbReference>
<organism evidence="8">
    <name type="scientific">Strombidinopsis acuminata</name>
    <dbReference type="NCBI Taxonomy" id="141414"/>
    <lineage>
        <taxon>Eukaryota</taxon>
        <taxon>Sar</taxon>
        <taxon>Alveolata</taxon>
        <taxon>Ciliophora</taxon>
        <taxon>Intramacronucleata</taxon>
        <taxon>Spirotrichea</taxon>
        <taxon>Choreotrichia</taxon>
        <taxon>Choreotrichida</taxon>
        <taxon>Strombidinopsidae</taxon>
        <taxon>Strombidinopsis</taxon>
    </lineage>
</organism>
<dbReference type="AlphaFoldDB" id="A0A7S3W8B3"/>
<dbReference type="GO" id="GO:0004185">
    <property type="term" value="F:serine-type carboxypeptidase activity"/>
    <property type="evidence" value="ECO:0007669"/>
    <property type="project" value="UniProtKB-UniRule"/>
</dbReference>
<dbReference type="InterPro" id="IPR029058">
    <property type="entry name" value="AB_hydrolase_fold"/>
</dbReference>
<dbReference type="EC" id="3.4.16.-" evidence="7"/>
<dbReference type="PROSITE" id="PS00131">
    <property type="entry name" value="CARBOXYPEPT_SER_SER"/>
    <property type="match status" value="1"/>
</dbReference>
<evidence type="ECO:0000256" key="2">
    <source>
        <dbReference type="ARBA" id="ARBA00022645"/>
    </source>
</evidence>
<keyword evidence="6" id="KW-0325">Glycoprotein</keyword>
<dbReference type="EMBL" id="HBIQ01029779">
    <property type="protein sequence ID" value="CAE0542643.1"/>
    <property type="molecule type" value="Transcribed_RNA"/>
</dbReference>
<dbReference type="Pfam" id="PF00450">
    <property type="entry name" value="Peptidase_S10"/>
    <property type="match status" value="1"/>
</dbReference>
<keyword evidence="4" id="KW-0732">Signal</keyword>
<dbReference type="PANTHER" id="PTHR11802:SF113">
    <property type="entry name" value="SERINE CARBOXYPEPTIDASE CTSA-4.1"/>
    <property type="match status" value="1"/>
</dbReference>
<comment type="similarity">
    <text evidence="1 7">Belongs to the peptidase S10 family.</text>
</comment>
<sequence>MVDFLNGFLEQNPSYNGRDLYITGESYAGHYIPAIGYYIMNEQEGLQLNLKGLAIGNGLVDPLMQYPAYADFSHENGLIGDSWYKILTAGYKVCQELILKAEREIVPLEFCQLITETIIGNPLHPRFNVYDIREGCDSPPLCYDFSPADNLLNDATVQAVLGVEGRKWEECNQVVHTYLLGDWMTNLGPKVASILDDERDVEVLVYSGDKDFICNWRGGEAWTNAIHWSGRKEFRNTDYKTWNVNGNAAGDLKEYGNLKFLRVFDAGHMVPMDQPEVAQVMLDAFLTKAVTAEFFEEPTFIN</sequence>
<evidence type="ECO:0000256" key="5">
    <source>
        <dbReference type="ARBA" id="ARBA00022801"/>
    </source>
</evidence>
<proteinExistence type="inferred from homology"/>
<evidence type="ECO:0000256" key="1">
    <source>
        <dbReference type="ARBA" id="ARBA00009431"/>
    </source>
</evidence>
<evidence type="ECO:0000256" key="7">
    <source>
        <dbReference type="RuleBase" id="RU361156"/>
    </source>
</evidence>
<accession>A0A7S3W8B3</accession>
<protein>
    <recommendedName>
        <fullName evidence="7">Carboxypeptidase</fullName>
        <ecNumber evidence="7">3.4.16.-</ecNumber>
    </recommendedName>
</protein>
<keyword evidence="5 7" id="KW-0378">Hydrolase</keyword>
<evidence type="ECO:0000313" key="8">
    <source>
        <dbReference type="EMBL" id="CAE0542643.1"/>
    </source>
</evidence>
<dbReference type="GO" id="GO:0006508">
    <property type="term" value="P:proteolysis"/>
    <property type="evidence" value="ECO:0007669"/>
    <property type="project" value="UniProtKB-KW"/>
</dbReference>
<name>A0A7S3W8B3_9SPIT</name>
<evidence type="ECO:0000256" key="4">
    <source>
        <dbReference type="ARBA" id="ARBA00022729"/>
    </source>
</evidence>
<evidence type="ECO:0000256" key="3">
    <source>
        <dbReference type="ARBA" id="ARBA00022670"/>
    </source>
</evidence>
<keyword evidence="2 7" id="KW-0121">Carboxypeptidase</keyword>
<gene>
    <name evidence="8" type="ORF">SACU0126_LOCUS9859</name>
</gene>
<dbReference type="InterPro" id="IPR001563">
    <property type="entry name" value="Peptidase_S10"/>
</dbReference>
<dbReference type="InterPro" id="IPR018202">
    <property type="entry name" value="Ser_caboxypep_ser_AS"/>
</dbReference>
<evidence type="ECO:0000256" key="6">
    <source>
        <dbReference type="ARBA" id="ARBA00023180"/>
    </source>
</evidence>
<reference evidence="8" key="1">
    <citation type="submission" date="2021-01" db="EMBL/GenBank/DDBJ databases">
        <authorList>
            <person name="Corre E."/>
            <person name="Pelletier E."/>
            <person name="Niang G."/>
            <person name="Scheremetjew M."/>
            <person name="Finn R."/>
            <person name="Kale V."/>
            <person name="Holt S."/>
            <person name="Cochrane G."/>
            <person name="Meng A."/>
            <person name="Brown T."/>
            <person name="Cohen L."/>
        </authorList>
    </citation>
    <scope>NUCLEOTIDE SEQUENCE</scope>
    <source>
        <strain evidence="8">SPMC142</strain>
    </source>
</reference>
<dbReference type="Gene3D" id="3.40.50.1820">
    <property type="entry name" value="alpha/beta hydrolase"/>
    <property type="match status" value="1"/>
</dbReference>
<dbReference type="PRINTS" id="PR00724">
    <property type="entry name" value="CRBOXYPTASEC"/>
</dbReference>
<keyword evidence="3 7" id="KW-0645">Protease</keyword>
<dbReference type="SUPFAM" id="SSF53474">
    <property type="entry name" value="alpha/beta-Hydrolases"/>
    <property type="match status" value="1"/>
</dbReference>